<dbReference type="EMBL" id="CP133621">
    <property type="protein sequence ID" value="WMV52117.1"/>
    <property type="molecule type" value="Genomic_DNA"/>
</dbReference>
<sequence>MNFKVLAFLLIFMMIGLRLTFLLIFMMIGVFRKRLKQRLFSFVVVTKILVFVDLSVALSMTISATVFTVNVGIYSEPLQGRIAKTNETIN</sequence>
<dbReference type="Proteomes" id="UP001234989">
    <property type="component" value="Chromosome 10"/>
</dbReference>
<reference evidence="2" key="1">
    <citation type="submission" date="2023-08" db="EMBL/GenBank/DDBJ databases">
        <title>A de novo genome assembly of Solanum verrucosum Schlechtendal, a Mexican diploid species geographically isolated from the other diploid A-genome species in potato relatives.</title>
        <authorList>
            <person name="Hosaka K."/>
        </authorList>
    </citation>
    <scope>NUCLEOTIDE SEQUENCE</scope>
    <source>
        <tissue evidence="2">Young leaves</tissue>
    </source>
</reference>
<protein>
    <submittedName>
        <fullName evidence="2">Uncharacterized protein</fullName>
    </submittedName>
</protein>
<feature type="transmembrane region" description="Helical" evidence="1">
    <location>
        <begin position="6"/>
        <end position="28"/>
    </location>
</feature>
<name>A0AAF0UT45_SOLVR</name>
<proteinExistence type="predicted"/>
<keyword evidence="1" id="KW-0812">Transmembrane</keyword>
<gene>
    <name evidence="2" type="ORF">MTR67_045502</name>
</gene>
<evidence type="ECO:0000256" key="1">
    <source>
        <dbReference type="SAM" id="Phobius"/>
    </source>
</evidence>
<evidence type="ECO:0000313" key="2">
    <source>
        <dbReference type="EMBL" id="WMV52117.1"/>
    </source>
</evidence>
<dbReference type="AlphaFoldDB" id="A0AAF0UT45"/>
<keyword evidence="1" id="KW-1133">Transmembrane helix</keyword>
<organism evidence="2 3">
    <name type="scientific">Solanum verrucosum</name>
    <dbReference type="NCBI Taxonomy" id="315347"/>
    <lineage>
        <taxon>Eukaryota</taxon>
        <taxon>Viridiplantae</taxon>
        <taxon>Streptophyta</taxon>
        <taxon>Embryophyta</taxon>
        <taxon>Tracheophyta</taxon>
        <taxon>Spermatophyta</taxon>
        <taxon>Magnoliopsida</taxon>
        <taxon>eudicotyledons</taxon>
        <taxon>Gunneridae</taxon>
        <taxon>Pentapetalae</taxon>
        <taxon>asterids</taxon>
        <taxon>lamiids</taxon>
        <taxon>Solanales</taxon>
        <taxon>Solanaceae</taxon>
        <taxon>Solanoideae</taxon>
        <taxon>Solaneae</taxon>
        <taxon>Solanum</taxon>
    </lineage>
</organism>
<feature type="transmembrane region" description="Helical" evidence="1">
    <location>
        <begin position="40"/>
        <end position="67"/>
    </location>
</feature>
<evidence type="ECO:0000313" key="3">
    <source>
        <dbReference type="Proteomes" id="UP001234989"/>
    </source>
</evidence>
<keyword evidence="1" id="KW-0472">Membrane</keyword>
<accession>A0AAF0UT45</accession>
<keyword evidence="3" id="KW-1185">Reference proteome</keyword>